<evidence type="ECO:0000256" key="4">
    <source>
        <dbReference type="ARBA" id="ARBA00023125"/>
    </source>
</evidence>
<dbReference type="InterPro" id="IPR013325">
    <property type="entry name" value="RNA_pol_sigma_r2"/>
</dbReference>
<keyword evidence="3" id="KW-0731">Sigma factor</keyword>
<keyword evidence="4" id="KW-0238">DNA-binding</keyword>
<comment type="caution">
    <text evidence="8">The sequence shown here is derived from an EMBL/GenBank/DDBJ whole genome shotgun (WGS) entry which is preliminary data.</text>
</comment>
<dbReference type="EMBL" id="SSMD01000011">
    <property type="protein sequence ID" value="THD71649.1"/>
    <property type="molecule type" value="Genomic_DNA"/>
</dbReference>
<protein>
    <submittedName>
        <fullName evidence="8">Sigma-70 family RNA polymerase sigma factor</fullName>
    </submittedName>
</protein>
<organism evidence="8 9">
    <name type="scientific">Thalassobius vesicularis</name>
    <dbReference type="NCBI Taxonomy" id="1294297"/>
    <lineage>
        <taxon>Bacteria</taxon>
        <taxon>Pseudomonadati</taxon>
        <taxon>Pseudomonadota</taxon>
        <taxon>Alphaproteobacteria</taxon>
        <taxon>Rhodobacterales</taxon>
        <taxon>Roseobacteraceae</taxon>
        <taxon>Thalassovita</taxon>
    </lineage>
</organism>
<dbReference type="Gene3D" id="1.10.1740.10">
    <property type="match status" value="1"/>
</dbReference>
<dbReference type="InterPro" id="IPR014284">
    <property type="entry name" value="RNA_pol_sigma-70_dom"/>
</dbReference>
<proteinExistence type="inferred from homology"/>
<dbReference type="PANTHER" id="PTHR43133">
    <property type="entry name" value="RNA POLYMERASE ECF-TYPE SIGMA FACTO"/>
    <property type="match status" value="1"/>
</dbReference>
<dbReference type="InterPro" id="IPR007630">
    <property type="entry name" value="RNA_pol_sigma70_r4"/>
</dbReference>
<comment type="similarity">
    <text evidence="1">Belongs to the sigma-70 factor family. ECF subfamily.</text>
</comment>
<dbReference type="Gene3D" id="1.10.10.10">
    <property type="entry name" value="Winged helix-like DNA-binding domain superfamily/Winged helix DNA-binding domain"/>
    <property type="match status" value="1"/>
</dbReference>
<evidence type="ECO:0000256" key="2">
    <source>
        <dbReference type="ARBA" id="ARBA00023015"/>
    </source>
</evidence>
<dbReference type="OrthoDB" id="9803470at2"/>
<evidence type="ECO:0000256" key="5">
    <source>
        <dbReference type="ARBA" id="ARBA00023163"/>
    </source>
</evidence>
<dbReference type="PANTHER" id="PTHR43133:SF62">
    <property type="entry name" value="RNA POLYMERASE SIGMA FACTOR SIGZ"/>
    <property type="match status" value="1"/>
</dbReference>
<accession>A0A4S3M5B4</accession>
<keyword evidence="9" id="KW-1185">Reference proteome</keyword>
<evidence type="ECO:0000259" key="6">
    <source>
        <dbReference type="Pfam" id="PF04542"/>
    </source>
</evidence>
<gene>
    <name evidence="8" type="ORF">E7681_17315</name>
</gene>
<dbReference type="InterPro" id="IPR036388">
    <property type="entry name" value="WH-like_DNA-bd_sf"/>
</dbReference>
<dbReference type="GO" id="GO:0006352">
    <property type="term" value="P:DNA-templated transcription initiation"/>
    <property type="evidence" value="ECO:0007669"/>
    <property type="project" value="InterPro"/>
</dbReference>
<dbReference type="Pfam" id="PF04542">
    <property type="entry name" value="Sigma70_r2"/>
    <property type="match status" value="1"/>
</dbReference>
<dbReference type="GO" id="GO:0016987">
    <property type="term" value="F:sigma factor activity"/>
    <property type="evidence" value="ECO:0007669"/>
    <property type="project" value="UniProtKB-KW"/>
</dbReference>
<dbReference type="InterPro" id="IPR039425">
    <property type="entry name" value="RNA_pol_sigma-70-like"/>
</dbReference>
<keyword evidence="2" id="KW-0805">Transcription regulation</keyword>
<dbReference type="SUPFAM" id="SSF88659">
    <property type="entry name" value="Sigma3 and sigma4 domains of RNA polymerase sigma factors"/>
    <property type="match status" value="1"/>
</dbReference>
<evidence type="ECO:0000313" key="9">
    <source>
        <dbReference type="Proteomes" id="UP000306113"/>
    </source>
</evidence>
<dbReference type="NCBIfam" id="TIGR02937">
    <property type="entry name" value="sigma70-ECF"/>
    <property type="match status" value="1"/>
</dbReference>
<dbReference type="GO" id="GO:0003677">
    <property type="term" value="F:DNA binding"/>
    <property type="evidence" value="ECO:0007669"/>
    <property type="project" value="UniProtKB-KW"/>
</dbReference>
<dbReference type="Proteomes" id="UP000306113">
    <property type="component" value="Unassembled WGS sequence"/>
</dbReference>
<dbReference type="InterPro" id="IPR007627">
    <property type="entry name" value="RNA_pol_sigma70_r2"/>
</dbReference>
<reference evidence="8 9" key="1">
    <citation type="submission" date="2019-04" db="EMBL/GenBank/DDBJ databases">
        <title>Draft genome sequence of Youngimonas vesicularis.</title>
        <authorList>
            <person name="Hameed A."/>
        </authorList>
    </citation>
    <scope>NUCLEOTIDE SEQUENCE [LARGE SCALE GENOMIC DNA]</scope>
    <source>
        <strain evidence="8 9">CC-AMW-E</strain>
    </source>
</reference>
<sequence>MLRVRDARDKAAFARLFDHYAPRLKAMGMRAGLGAAQAEEVVQDVMLKLWDRAAQFDPDRAQVSAWIYQIARNQMADLRRKEFRPVPEALLTPEEPEPDAAQAVALEQETTRLRKALSALSDEQRQLVEMAYLGELSHAQIKEGTGLPLGTIKSRIRLGLDRLRHELKGTRP</sequence>
<evidence type="ECO:0000259" key="7">
    <source>
        <dbReference type="Pfam" id="PF04545"/>
    </source>
</evidence>
<evidence type="ECO:0000256" key="1">
    <source>
        <dbReference type="ARBA" id="ARBA00010641"/>
    </source>
</evidence>
<dbReference type="InterPro" id="IPR013324">
    <property type="entry name" value="RNA_pol_sigma_r3/r4-like"/>
</dbReference>
<keyword evidence="5" id="KW-0804">Transcription</keyword>
<name>A0A4S3M5B4_9RHOB</name>
<dbReference type="Pfam" id="PF04545">
    <property type="entry name" value="Sigma70_r4"/>
    <property type="match status" value="1"/>
</dbReference>
<evidence type="ECO:0000256" key="3">
    <source>
        <dbReference type="ARBA" id="ARBA00023082"/>
    </source>
</evidence>
<evidence type="ECO:0000313" key="8">
    <source>
        <dbReference type="EMBL" id="THD71649.1"/>
    </source>
</evidence>
<dbReference type="CDD" id="cd06171">
    <property type="entry name" value="Sigma70_r4"/>
    <property type="match status" value="1"/>
</dbReference>
<dbReference type="AlphaFoldDB" id="A0A4S3M5B4"/>
<feature type="domain" description="RNA polymerase sigma-70 region 4" evidence="7">
    <location>
        <begin position="116"/>
        <end position="165"/>
    </location>
</feature>
<dbReference type="SUPFAM" id="SSF88946">
    <property type="entry name" value="Sigma2 domain of RNA polymerase sigma factors"/>
    <property type="match status" value="1"/>
</dbReference>
<feature type="domain" description="RNA polymerase sigma-70 region 2" evidence="6">
    <location>
        <begin position="16"/>
        <end position="82"/>
    </location>
</feature>